<name>A0AAI8B6G5_9BURK</name>
<feature type="chain" id="PRO_5042578504" evidence="1">
    <location>
        <begin position="24"/>
        <end position="164"/>
    </location>
</feature>
<evidence type="ECO:0000256" key="1">
    <source>
        <dbReference type="SAM" id="SignalP"/>
    </source>
</evidence>
<feature type="signal peptide" evidence="1">
    <location>
        <begin position="1"/>
        <end position="23"/>
    </location>
</feature>
<dbReference type="AlphaFoldDB" id="A0AAI8B6G5"/>
<sequence length="164" mass="17528">MHRIFRNSLICMLSCWCIAQAGAMSKGPVPLDVKRIDGKPAACIPMSDDGGKSSMRLGFVGVSRATGPTSPNVIYWQIEVPDDAPPIYLKRGECIVYGQSIPGATVLTPPKPFDFDKWYNFAVMPGGEDDGPIYRGSFCVRKKPGGGGRVVLPSEGGDTCSSGK</sequence>
<dbReference type="EMBL" id="CP008726">
    <property type="protein sequence ID" value="AIO66475.1"/>
    <property type="molecule type" value="Genomic_DNA"/>
</dbReference>
<dbReference type="RefSeq" id="WP_010104375.1">
    <property type="nucleotide sequence ID" value="NZ_CADEQG010000020.1"/>
</dbReference>
<evidence type="ECO:0000313" key="2">
    <source>
        <dbReference type="EMBL" id="AIO66475.1"/>
    </source>
</evidence>
<protein>
    <submittedName>
        <fullName evidence="2">Lipoprotein</fullName>
    </submittedName>
</protein>
<dbReference type="KEGG" id="bok:DM82_885"/>
<keyword evidence="2" id="KW-0449">Lipoprotein</keyword>
<dbReference type="Proteomes" id="UP000029424">
    <property type="component" value="Chromosome 1"/>
</dbReference>
<organism evidence="2 3">
    <name type="scientific">Burkholderia oklahomensis</name>
    <dbReference type="NCBI Taxonomy" id="342113"/>
    <lineage>
        <taxon>Bacteria</taxon>
        <taxon>Pseudomonadati</taxon>
        <taxon>Pseudomonadota</taxon>
        <taxon>Betaproteobacteria</taxon>
        <taxon>Burkholderiales</taxon>
        <taxon>Burkholderiaceae</taxon>
        <taxon>Burkholderia</taxon>
        <taxon>pseudomallei group</taxon>
    </lineage>
</organism>
<proteinExistence type="predicted"/>
<evidence type="ECO:0000313" key="3">
    <source>
        <dbReference type="Proteomes" id="UP000029424"/>
    </source>
</evidence>
<reference evidence="2 3" key="1">
    <citation type="submission" date="2014-06" db="EMBL/GenBank/DDBJ databases">
        <authorList>
            <person name="Bishop-Lilly K.A."/>
            <person name="Broomall S.M."/>
            <person name="Chain P.S."/>
            <person name="Chertkov O."/>
            <person name="Coyne S.R."/>
            <person name="Daligault H.E."/>
            <person name="Davenport K.W."/>
            <person name="Erkkila T."/>
            <person name="Frey K.G."/>
            <person name="Gibbons H.S."/>
            <person name="Gu W."/>
            <person name="Jaissle J."/>
            <person name="Johnson S.L."/>
            <person name="Koroleva G.I."/>
            <person name="Ladner J.T."/>
            <person name="Lo C.-C."/>
            <person name="Minogue T.D."/>
            <person name="Munk C."/>
            <person name="Palacios G.F."/>
            <person name="Redden C.L."/>
            <person name="Rosenzweig C.N."/>
            <person name="Scholz M.B."/>
            <person name="Teshima H."/>
            <person name="Xu Y."/>
        </authorList>
    </citation>
    <scope>NUCLEOTIDE SEQUENCE [LARGE SCALE GENOMIC DNA]</scope>
    <source>
        <strain evidence="2 3">EO147</strain>
    </source>
</reference>
<accession>A0AAI8B6G5</accession>
<gene>
    <name evidence="2" type="ORF">DM82_885</name>
</gene>
<keyword evidence="1" id="KW-0732">Signal</keyword>
<dbReference type="GeneID" id="60546404"/>
<keyword evidence="3" id="KW-1185">Reference proteome</keyword>